<dbReference type="Proteomes" id="UP000009080">
    <property type="component" value="Chromosome"/>
</dbReference>
<name>C5BST2_TERTT</name>
<dbReference type="HOGENOM" id="CLU_2107824_0_0_6"/>
<proteinExistence type="predicted"/>
<protein>
    <submittedName>
        <fullName evidence="2">Uncharacterized protein</fullName>
    </submittedName>
</protein>
<sequence>MFERTTIKLLCVFILINALVWLPYLLLRDNLPVYMSAPYAVLGFIQTMPVYLLNSIGFPGLLLNNGQCGWGWCSPSTFGYCALLVFWLIVLWLIARLVSLLASAPKKHGARRERD</sequence>
<dbReference type="AlphaFoldDB" id="C5BST2"/>
<gene>
    <name evidence="2" type="ordered locus">TERTU_3772</name>
</gene>
<dbReference type="EMBL" id="CP001614">
    <property type="protein sequence ID" value="ACR14787.1"/>
    <property type="molecule type" value="Genomic_DNA"/>
</dbReference>
<keyword evidence="1" id="KW-0812">Transmembrane</keyword>
<dbReference type="KEGG" id="ttu:TERTU_3772"/>
<keyword evidence="3" id="KW-1185">Reference proteome</keyword>
<keyword evidence="1" id="KW-0472">Membrane</keyword>
<keyword evidence="1" id="KW-1133">Transmembrane helix</keyword>
<feature type="transmembrane region" description="Helical" evidence="1">
    <location>
        <begin position="77"/>
        <end position="102"/>
    </location>
</feature>
<dbReference type="eggNOG" id="ENOG5031TYH">
    <property type="taxonomic scope" value="Bacteria"/>
</dbReference>
<accession>C5BST2</accession>
<feature type="transmembrane region" description="Helical" evidence="1">
    <location>
        <begin position="6"/>
        <end position="27"/>
    </location>
</feature>
<evidence type="ECO:0000313" key="2">
    <source>
        <dbReference type="EMBL" id="ACR14787.1"/>
    </source>
</evidence>
<organism evidence="2 3">
    <name type="scientific">Teredinibacter turnerae (strain ATCC 39867 / T7901)</name>
    <dbReference type="NCBI Taxonomy" id="377629"/>
    <lineage>
        <taxon>Bacteria</taxon>
        <taxon>Pseudomonadati</taxon>
        <taxon>Pseudomonadota</taxon>
        <taxon>Gammaproteobacteria</taxon>
        <taxon>Cellvibrionales</taxon>
        <taxon>Cellvibrionaceae</taxon>
        <taxon>Teredinibacter</taxon>
    </lineage>
</organism>
<reference evidence="2 3" key="1">
    <citation type="journal article" date="2009" name="PLoS ONE">
        <title>The complete genome of Teredinibacter turnerae T7901: an intracellular endosymbiont of marine wood-boring bivalves (shipworms).</title>
        <authorList>
            <person name="Yang J.C."/>
            <person name="Madupu R."/>
            <person name="Durkin A.S."/>
            <person name="Ekborg N.A."/>
            <person name="Pedamallu C.S."/>
            <person name="Hostetler J.B."/>
            <person name="Radune D."/>
            <person name="Toms B.S."/>
            <person name="Henrissat B."/>
            <person name="Coutinho P.M."/>
            <person name="Schwarz S."/>
            <person name="Field L."/>
            <person name="Trindade-Silva A.E."/>
            <person name="Soares C.A.G."/>
            <person name="Elshahawi S."/>
            <person name="Hanora A."/>
            <person name="Schmidt E.W."/>
            <person name="Haygood M.G."/>
            <person name="Posfai J."/>
            <person name="Benner J."/>
            <person name="Madinger C."/>
            <person name="Nove J."/>
            <person name="Anton B."/>
            <person name="Chaudhary K."/>
            <person name="Foster J."/>
            <person name="Holman A."/>
            <person name="Kumar S."/>
            <person name="Lessard P.A."/>
            <person name="Luyten Y.A."/>
            <person name="Slatko B."/>
            <person name="Wood N."/>
            <person name="Wu B."/>
            <person name="Teplitski M."/>
            <person name="Mougous J.D."/>
            <person name="Ward N."/>
            <person name="Eisen J.A."/>
            <person name="Badger J.H."/>
            <person name="Distel D.L."/>
        </authorList>
    </citation>
    <scope>NUCLEOTIDE SEQUENCE [LARGE SCALE GENOMIC DNA]</scope>
    <source>
        <strain evidence="3">ATCC 39867 / T7901</strain>
    </source>
</reference>
<evidence type="ECO:0000313" key="3">
    <source>
        <dbReference type="Proteomes" id="UP000009080"/>
    </source>
</evidence>
<feature type="transmembrane region" description="Helical" evidence="1">
    <location>
        <begin position="39"/>
        <end position="57"/>
    </location>
</feature>
<evidence type="ECO:0000256" key="1">
    <source>
        <dbReference type="SAM" id="Phobius"/>
    </source>
</evidence>